<proteinExistence type="predicted"/>
<dbReference type="Proteomes" id="UP000019918">
    <property type="component" value="Unassembled WGS sequence"/>
</dbReference>
<dbReference type="EMBL" id="JFHN01000050">
    <property type="protein sequence ID" value="EXU75261.1"/>
    <property type="molecule type" value="Genomic_DNA"/>
</dbReference>
<name>A0A014M0E4_9GAMM</name>
<dbReference type="AlphaFoldDB" id="A0A014M0E4"/>
<dbReference type="OrthoDB" id="8815988at2"/>
<evidence type="ECO:0000313" key="2">
    <source>
        <dbReference type="Proteomes" id="UP000019918"/>
    </source>
</evidence>
<dbReference type="NCBIfam" id="NF045926">
    <property type="entry name" value="STM2901_fam"/>
    <property type="match status" value="1"/>
</dbReference>
<evidence type="ECO:0000313" key="1">
    <source>
        <dbReference type="EMBL" id="EXU75261.1"/>
    </source>
</evidence>
<gene>
    <name evidence="1" type="ORF">BG55_12495</name>
</gene>
<organism evidence="1 2">
    <name type="scientific">Erwinia mallotivora</name>
    <dbReference type="NCBI Taxonomy" id="69222"/>
    <lineage>
        <taxon>Bacteria</taxon>
        <taxon>Pseudomonadati</taxon>
        <taxon>Pseudomonadota</taxon>
        <taxon>Gammaproteobacteria</taxon>
        <taxon>Enterobacterales</taxon>
        <taxon>Erwiniaceae</taxon>
        <taxon>Erwinia</taxon>
    </lineage>
</organism>
<reference evidence="1 2" key="1">
    <citation type="submission" date="2014-02" db="EMBL/GenBank/DDBJ databases">
        <title>Draft genome of Erwinia mallotivora strain BT-MARDI, a papaya dieback pathogen.</title>
        <authorList>
            <person name="Redzuan R."/>
            <person name="Abu Bakar N."/>
            <person name="Badrun R."/>
            <person name="Mohd Raih M.F."/>
            <person name="Rozano L."/>
            <person name="Mat Amin N."/>
        </authorList>
    </citation>
    <scope>NUCLEOTIDE SEQUENCE [LARGE SCALE GENOMIC DNA]</scope>
    <source>
        <strain evidence="1 2">BT-MARDI</strain>
    </source>
</reference>
<comment type="caution">
    <text evidence="1">The sequence shown here is derived from an EMBL/GenBank/DDBJ whole genome shotgun (WGS) entry which is preliminary data.</text>
</comment>
<dbReference type="InterPro" id="IPR058522">
    <property type="entry name" value="DUF8209"/>
</dbReference>
<protein>
    <submittedName>
        <fullName evidence="1">Uncharacterized protein</fullName>
    </submittedName>
</protein>
<sequence length="147" mass="16759">MDTIQQLHGTYFYNGLSNLTARELFFFVFLEEAHKQPGVADISALALIILGQPTQSTRGKPVGATKGTSILSENLRRWLKYHIPRWPTLTTESIRHLRFSYVTNPGAFAGRWIPILGIVFVMNDVYQISFKTVCTCNRIVRKGDKVW</sequence>
<keyword evidence="2" id="KW-1185">Reference proteome</keyword>
<accession>A0A014M0E4</accession>
<dbReference type="InterPro" id="IPR058064">
    <property type="entry name" value="STM2901-like"/>
</dbReference>
<dbReference type="Pfam" id="PF26636">
    <property type="entry name" value="DUF8209"/>
    <property type="match status" value="1"/>
</dbReference>
<dbReference type="RefSeq" id="WP_034937909.1">
    <property type="nucleotide sequence ID" value="NZ_JFHN01000050.1"/>
</dbReference>